<protein>
    <recommendedName>
        <fullName evidence="2">DUF4371 domain-containing protein</fullName>
    </recommendedName>
</protein>
<name>A0A0L8H325_OCTBM</name>
<reference evidence="1" key="1">
    <citation type="submission" date="2015-07" db="EMBL/GenBank/DDBJ databases">
        <title>MeaNS - Measles Nucleotide Surveillance Program.</title>
        <authorList>
            <person name="Tran T."/>
            <person name="Druce J."/>
        </authorList>
    </citation>
    <scope>NUCLEOTIDE SEQUENCE</scope>
    <source>
        <strain evidence="1">UCB-OBI-ISO-001</strain>
        <tissue evidence="1">Gonad</tissue>
    </source>
</reference>
<dbReference type="STRING" id="37653.A0A0L8H325"/>
<dbReference type="EMBL" id="KQ419565">
    <property type="protein sequence ID" value="KOF83145.1"/>
    <property type="molecule type" value="Genomic_DNA"/>
</dbReference>
<dbReference type="OrthoDB" id="10037933at2759"/>
<proteinExistence type="predicted"/>
<evidence type="ECO:0000313" key="1">
    <source>
        <dbReference type="EMBL" id="KOF83145.1"/>
    </source>
</evidence>
<accession>A0A0L8H325</accession>
<evidence type="ECO:0008006" key="2">
    <source>
        <dbReference type="Google" id="ProtNLM"/>
    </source>
</evidence>
<dbReference type="PANTHER" id="PTHR45749">
    <property type="match status" value="1"/>
</dbReference>
<organism evidence="1">
    <name type="scientific">Octopus bimaculoides</name>
    <name type="common">California two-spotted octopus</name>
    <dbReference type="NCBI Taxonomy" id="37653"/>
    <lineage>
        <taxon>Eukaryota</taxon>
        <taxon>Metazoa</taxon>
        <taxon>Spiralia</taxon>
        <taxon>Lophotrochozoa</taxon>
        <taxon>Mollusca</taxon>
        <taxon>Cephalopoda</taxon>
        <taxon>Coleoidea</taxon>
        <taxon>Octopodiformes</taxon>
        <taxon>Octopoda</taxon>
        <taxon>Incirrata</taxon>
        <taxon>Octopodidae</taxon>
        <taxon>Octopus</taxon>
    </lineage>
</organism>
<sequence length="300" mass="34177">MDDINIQDCGGQTFDSVAVIASHRSGVQVCITEVNPKIVFVSCTNHSLNLAAVHAASVTFFGTLNHLFSFFSASTHQWDILIEITSANNKWARETRWNSQADAVKVIHTKFTEIVAVLEWLIKDEENATMRSDAGLILQAMLSFSFLSFLGLWRDILPEINDTQMYLQTKGLELQQCAIKLSALKTLLLVSRDKTVHDTLAYSSEICSDMGISTERQICKKKRMNYEESINATFRDDAELREMLSVIERLIEEITTRFKRLHDVTKKYTFLTPFNLLDKKCNCDVDAFNEIIEKAFWVKG</sequence>
<dbReference type="AlphaFoldDB" id="A0A0L8H325"/>
<dbReference type="PANTHER" id="PTHR45749:SF21">
    <property type="entry name" value="DUF4371 DOMAIN-CONTAINING PROTEIN"/>
    <property type="match status" value="1"/>
</dbReference>
<gene>
    <name evidence="1" type="ORF">OCBIM_22024316mg</name>
</gene>